<dbReference type="Pfam" id="PF25928">
    <property type="entry name" value="DUF7973"/>
    <property type="match status" value="1"/>
</dbReference>
<feature type="transmembrane region" description="Helical" evidence="1">
    <location>
        <begin position="62"/>
        <end position="81"/>
    </location>
</feature>
<keyword evidence="4" id="KW-1185">Reference proteome</keyword>
<dbReference type="GeneID" id="71927995"/>
<feature type="transmembrane region" description="Helical" evidence="1">
    <location>
        <begin position="234"/>
        <end position="253"/>
    </location>
</feature>
<feature type="transmembrane region" description="Helical" evidence="1">
    <location>
        <begin position="316"/>
        <end position="333"/>
    </location>
</feature>
<feature type="domain" description="DUF7973" evidence="2">
    <location>
        <begin position="40"/>
        <end position="374"/>
    </location>
</feature>
<feature type="transmembrane region" description="Helical" evidence="1">
    <location>
        <begin position="134"/>
        <end position="154"/>
    </location>
</feature>
<reference evidence="3" key="1">
    <citation type="submission" date="2022-04" db="EMBL/GenBank/DDBJ databases">
        <title>Halocatena sp. nov., isolated from a salt lake.</title>
        <authorList>
            <person name="Cui H.-L."/>
        </authorList>
    </citation>
    <scope>NUCLEOTIDE SEQUENCE</scope>
    <source>
        <strain evidence="3">AD-1</strain>
    </source>
</reference>
<accession>A0A8U0A1R1</accession>
<dbReference type="KEGG" id="haad:MW046_08070"/>
<dbReference type="AlphaFoldDB" id="A0A8U0A1R1"/>
<feature type="transmembrane region" description="Helical" evidence="1">
    <location>
        <begin position="87"/>
        <end position="113"/>
    </location>
</feature>
<protein>
    <recommendedName>
        <fullName evidence="2">DUF7973 domain-containing protein</fullName>
    </recommendedName>
</protein>
<evidence type="ECO:0000256" key="1">
    <source>
        <dbReference type="SAM" id="Phobius"/>
    </source>
</evidence>
<gene>
    <name evidence="3" type="ORF">MW046_08070</name>
</gene>
<keyword evidence="1" id="KW-1133">Transmembrane helix</keyword>
<keyword evidence="1" id="KW-0472">Membrane</keyword>
<feature type="transmembrane region" description="Helical" evidence="1">
    <location>
        <begin position="259"/>
        <end position="278"/>
    </location>
</feature>
<dbReference type="RefSeq" id="WP_247992606.1">
    <property type="nucleotide sequence ID" value="NZ_CP096019.1"/>
</dbReference>
<evidence type="ECO:0000313" key="4">
    <source>
        <dbReference type="Proteomes" id="UP000831768"/>
    </source>
</evidence>
<feature type="transmembrane region" description="Helical" evidence="1">
    <location>
        <begin position="353"/>
        <end position="374"/>
    </location>
</feature>
<dbReference type="Proteomes" id="UP000831768">
    <property type="component" value="Chromosome"/>
</dbReference>
<keyword evidence="1" id="KW-0812">Transmembrane</keyword>
<feature type="transmembrane region" description="Helical" evidence="1">
    <location>
        <begin position="34"/>
        <end position="55"/>
    </location>
</feature>
<feature type="transmembrane region" description="Helical" evidence="1">
    <location>
        <begin position="174"/>
        <end position="197"/>
    </location>
</feature>
<dbReference type="InterPro" id="IPR058279">
    <property type="entry name" value="DUF7973"/>
</dbReference>
<organism evidence="3 4">
    <name type="scientific">Halocatena salina</name>
    <dbReference type="NCBI Taxonomy" id="2934340"/>
    <lineage>
        <taxon>Archaea</taxon>
        <taxon>Methanobacteriati</taxon>
        <taxon>Methanobacteriota</taxon>
        <taxon>Stenosarchaea group</taxon>
        <taxon>Halobacteria</taxon>
        <taxon>Halobacteriales</taxon>
        <taxon>Natronomonadaceae</taxon>
        <taxon>Halocatena</taxon>
    </lineage>
</organism>
<proteinExistence type="predicted"/>
<evidence type="ECO:0000259" key="2">
    <source>
        <dbReference type="Pfam" id="PF25928"/>
    </source>
</evidence>
<dbReference type="EMBL" id="CP096019">
    <property type="protein sequence ID" value="UPM41927.1"/>
    <property type="molecule type" value="Genomic_DNA"/>
</dbReference>
<sequence>MPLEAIGTLDPPTLLLPFQAPPIDPFAPPSESGYSAVLIVVIAVIAALGGGAFGASIGALPAFAFCGFMTIAGAVATAIGLEGASASLYVAAFGPLFGPHVAFAGGAAAHAYAAKYHPELQEQDGWGYHPAKNILIPTGTNPKILAVGALFGAGGQLLKMGTDFVTGTQANLGFAHIAWVVVFSAFVHRAVFGYSLVGDRQKVARRVGSTVGGTSWLSFDIDEAEPHLPWQFNWGEVLFIGGLLGLISGYVTVITQSPWVMFGISAATLLFLCNDYGLRPNTDRSGTPVTHHITLPASVAAHAVFFHMQSTPVNPLVYATFWALVFGVVGAFFRELTERLFYAWGDTHLDPPAFSITITVILLVLLSNLGIIGAPNAYQSIPFHPF</sequence>
<evidence type="ECO:0000313" key="3">
    <source>
        <dbReference type="EMBL" id="UPM41927.1"/>
    </source>
</evidence>
<name>A0A8U0A1R1_9EURY</name>